<feature type="compositionally biased region" description="Low complexity" evidence="1">
    <location>
        <begin position="308"/>
        <end position="318"/>
    </location>
</feature>
<organism evidence="3 4">
    <name type="scientific">Streptomyces sp. 900105755</name>
    <dbReference type="NCBI Taxonomy" id="3154389"/>
    <lineage>
        <taxon>Bacteria</taxon>
        <taxon>Bacillati</taxon>
        <taxon>Actinomycetota</taxon>
        <taxon>Actinomycetes</taxon>
        <taxon>Kitasatosporales</taxon>
        <taxon>Streptomycetaceae</taxon>
        <taxon>Streptomyces</taxon>
    </lineage>
</organism>
<evidence type="ECO:0000256" key="1">
    <source>
        <dbReference type="SAM" id="MobiDB-lite"/>
    </source>
</evidence>
<accession>A0ABV1TIC9</accession>
<keyword evidence="2" id="KW-1133">Transmembrane helix</keyword>
<feature type="compositionally biased region" description="Polar residues" evidence="1">
    <location>
        <begin position="324"/>
        <end position="339"/>
    </location>
</feature>
<sequence length="339" mass="32400">MPQVALDARDVPVAGDDGVEAGIPGAGGGGDDGGGGGGASAGTGGAGGATEVLRTAALRDPWSVVEPPIPVFLRGPDTDLVHDPDEVTVQNDVGVVRIRPTGPMGPTARTGPTGLATPTGSAAAEASGASRGAGASAGSRAPDVLVPVPVFVDESGRRSRRFRRIGMALGLACAVYAVVIVVTLLSGSSDAPWLPVPGQNADRPAGKVDDSPRPAHSPPASDDGASVAGPAVRGGTTPSSGASSRTPGNGKGSAGPSASASARTTSSAGVTGSSPKPGSSSTSASPSTVPPSSEPPASPASSPPPASPSESAAPTGGPVAQGAHGQTRTRGTSTPAPVL</sequence>
<name>A0ABV1TIC9_9ACTN</name>
<feature type="compositionally biased region" description="Basic and acidic residues" evidence="1">
    <location>
        <begin position="204"/>
        <end position="213"/>
    </location>
</feature>
<feature type="compositionally biased region" description="Polar residues" evidence="1">
    <location>
        <begin position="236"/>
        <end position="247"/>
    </location>
</feature>
<reference evidence="3 4" key="1">
    <citation type="submission" date="2024-06" db="EMBL/GenBank/DDBJ databases">
        <title>The Natural Products Discovery Center: Release of the First 8490 Sequenced Strains for Exploring Actinobacteria Biosynthetic Diversity.</title>
        <authorList>
            <person name="Kalkreuter E."/>
            <person name="Kautsar S.A."/>
            <person name="Yang D."/>
            <person name="Bader C.D."/>
            <person name="Teijaro C.N."/>
            <person name="Fluegel L."/>
            <person name="Davis C.M."/>
            <person name="Simpson J.R."/>
            <person name="Lauterbach L."/>
            <person name="Steele A.D."/>
            <person name="Gui C."/>
            <person name="Meng S."/>
            <person name="Li G."/>
            <person name="Viehrig K."/>
            <person name="Ye F."/>
            <person name="Su P."/>
            <person name="Kiefer A.F."/>
            <person name="Nichols A."/>
            <person name="Cepeda A.J."/>
            <person name="Yan W."/>
            <person name="Fan B."/>
            <person name="Jiang Y."/>
            <person name="Adhikari A."/>
            <person name="Zheng C.-J."/>
            <person name="Schuster L."/>
            <person name="Cowan T.M."/>
            <person name="Smanski M.J."/>
            <person name="Chevrette M.G."/>
            <person name="De Carvalho L.P.S."/>
            <person name="Shen B."/>
        </authorList>
    </citation>
    <scope>NUCLEOTIDE SEQUENCE [LARGE SCALE GENOMIC DNA]</scope>
    <source>
        <strain evidence="3 4">NPDC001694</strain>
    </source>
</reference>
<evidence type="ECO:0000256" key="2">
    <source>
        <dbReference type="SAM" id="Phobius"/>
    </source>
</evidence>
<gene>
    <name evidence="3" type="ORF">ABT211_21095</name>
</gene>
<protein>
    <recommendedName>
        <fullName evidence="5">Translation initiation factor IF-2</fullName>
    </recommendedName>
</protein>
<dbReference type="Proteomes" id="UP001490365">
    <property type="component" value="Unassembled WGS sequence"/>
</dbReference>
<dbReference type="EMBL" id="JBEOZM010000008">
    <property type="protein sequence ID" value="MER6269767.1"/>
    <property type="molecule type" value="Genomic_DNA"/>
</dbReference>
<feature type="transmembrane region" description="Helical" evidence="2">
    <location>
        <begin position="165"/>
        <end position="185"/>
    </location>
</feature>
<feature type="region of interest" description="Disordered" evidence="1">
    <location>
        <begin position="190"/>
        <end position="339"/>
    </location>
</feature>
<feature type="compositionally biased region" description="Gly residues" evidence="1">
    <location>
        <begin position="24"/>
        <end position="47"/>
    </location>
</feature>
<keyword evidence="4" id="KW-1185">Reference proteome</keyword>
<keyword evidence="2" id="KW-0472">Membrane</keyword>
<evidence type="ECO:0000313" key="4">
    <source>
        <dbReference type="Proteomes" id="UP001490365"/>
    </source>
</evidence>
<feature type="compositionally biased region" description="Pro residues" evidence="1">
    <location>
        <begin position="288"/>
        <end position="307"/>
    </location>
</feature>
<dbReference type="RefSeq" id="WP_351958243.1">
    <property type="nucleotide sequence ID" value="NZ_JBEOZM010000008.1"/>
</dbReference>
<evidence type="ECO:0008006" key="5">
    <source>
        <dbReference type="Google" id="ProtNLM"/>
    </source>
</evidence>
<feature type="region of interest" description="Disordered" evidence="1">
    <location>
        <begin position="97"/>
        <end position="140"/>
    </location>
</feature>
<feature type="compositionally biased region" description="Low complexity" evidence="1">
    <location>
        <begin position="120"/>
        <end position="140"/>
    </location>
</feature>
<feature type="compositionally biased region" description="Low complexity" evidence="1">
    <location>
        <begin position="254"/>
        <end position="287"/>
    </location>
</feature>
<feature type="region of interest" description="Disordered" evidence="1">
    <location>
        <begin position="1"/>
        <end position="47"/>
    </location>
</feature>
<keyword evidence="2" id="KW-0812">Transmembrane</keyword>
<proteinExistence type="predicted"/>
<comment type="caution">
    <text evidence="3">The sequence shown here is derived from an EMBL/GenBank/DDBJ whole genome shotgun (WGS) entry which is preliminary data.</text>
</comment>
<evidence type="ECO:0000313" key="3">
    <source>
        <dbReference type="EMBL" id="MER6269767.1"/>
    </source>
</evidence>